<keyword evidence="5 9" id="KW-0812">Transmembrane</keyword>
<dbReference type="InterPro" id="IPR003010">
    <property type="entry name" value="C-N_Hydrolase"/>
</dbReference>
<dbReference type="GO" id="GO:0005886">
    <property type="term" value="C:plasma membrane"/>
    <property type="evidence" value="ECO:0007669"/>
    <property type="project" value="UniProtKB-SubCell"/>
</dbReference>
<dbReference type="PROSITE" id="PS50263">
    <property type="entry name" value="CN_HYDROLASE"/>
    <property type="match status" value="1"/>
</dbReference>
<evidence type="ECO:0000256" key="2">
    <source>
        <dbReference type="ARBA" id="ARBA00010065"/>
    </source>
</evidence>
<feature type="transmembrane region" description="Helical" evidence="9">
    <location>
        <begin position="166"/>
        <end position="192"/>
    </location>
</feature>
<comment type="pathway">
    <text evidence="9">Protein modification; lipoprotein biosynthesis (N-acyl transfer).</text>
</comment>
<name>A0A975DD06_9GAMM</name>
<dbReference type="Pfam" id="PF20154">
    <property type="entry name" value="LNT_N"/>
    <property type="match status" value="1"/>
</dbReference>
<dbReference type="InterPro" id="IPR045378">
    <property type="entry name" value="LNT_N"/>
</dbReference>
<feature type="transmembrane region" description="Helical" evidence="9">
    <location>
        <begin position="204"/>
        <end position="225"/>
    </location>
</feature>
<dbReference type="GO" id="GO:0042158">
    <property type="term" value="P:lipoprotein biosynthetic process"/>
    <property type="evidence" value="ECO:0007669"/>
    <property type="project" value="UniProtKB-UniRule"/>
</dbReference>
<evidence type="ECO:0000256" key="9">
    <source>
        <dbReference type="HAMAP-Rule" id="MF_01148"/>
    </source>
</evidence>
<evidence type="ECO:0000259" key="10">
    <source>
        <dbReference type="PROSITE" id="PS50263"/>
    </source>
</evidence>
<dbReference type="Gene3D" id="3.60.110.10">
    <property type="entry name" value="Carbon-nitrogen hydrolase"/>
    <property type="match status" value="1"/>
</dbReference>
<dbReference type="NCBIfam" id="TIGR00546">
    <property type="entry name" value="lnt"/>
    <property type="match status" value="1"/>
</dbReference>
<feature type="domain" description="CN hydrolase" evidence="10">
    <location>
        <begin position="238"/>
        <end position="490"/>
    </location>
</feature>
<dbReference type="CDD" id="cd07571">
    <property type="entry name" value="ALP_N-acyl_transferase"/>
    <property type="match status" value="1"/>
</dbReference>
<comment type="similarity">
    <text evidence="2 9">Belongs to the CN hydrolase family. Apolipoprotein N-acyltransferase subfamily.</text>
</comment>
<feature type="transmembrane region" description="Helical" evidence="9">
    <location>
        <begin position="89"/>
        <end position="111"/>
    </location>
</feature>
<feature type="transmembrane region" description="Helical" evidence="9">
    <location>
        <begin position="123"/>
        <end position="146"/>
    </location>
</feature>
<evidence type="ECO:0000256" key="8">
    <source>
        <dbReference type="ARBA" id="ARBA00023315"/>
    </source>
</evidence>
<feature type="transmembrane region" description="Helical" evidence="9">
    <location>
        <begin position="503"/>
        <end position="521"/>
    </location>
</feature>
<evidence type="ECO:0000313" key="11">
    <source>
        <dbReference type="EMBL" id="QTH64464.1"/>
    </source>
</evidence>
<comment type="catalytic activity">
    <reaction evidence="9">
        <text>N-terminal S-1,2-diacyl-sn-glyceryl-L-cysteinyl-[lipoprotein] + a glycerophospholipid = N-acyl-S-1,2-diacyl-sn-glyceryl-L-cysteinyl-[lipoprotein] + a 2-acyl-sn-glycero-3-phospholipid + H(+)</text>
        <dbReference type="Rhea" id="RHEA:48228"/>
        <dbReference type="Rhea" id="RHEA-COMP:14681"/>
        <dbReference type="Rhea" id="RHEA-COMP:14684"/>
        <dbReference type="ChEBI" id="CHEBI:15378"/>
        <dbReference type="ChEBI" id="CHEBI:136912"/>
        <dbReference type="ChEBI" id="CHEBI:140656"/>
        <dbReference type="ChEBI" id="CHEBI:140657"/>
        <dbReference type="ChEBI" id="CHEBI:140660"/>
        <dbReference type="EC" id="2.3.1.269"/>
    </reaction>
</comment>
<dbReference type="EMBL" id="CP072110">
    <property type="protein sequence ID" value="QTH64464.1"/>
    <property type="molecule type" value="Genomic_DNA"/>
</dbReference>
<accession>A0A975DD06</accession>
<feature type="transmembrane region" description="Helical" evidence="9">
    <location>
        <begin position="12"/>
        <end position="30"/>
    </location>
</feature>
<evidence type="ECO:0000256" key="3">
    <source>
        <dbReference type="ARBA" id="ARBA00022475"/>
    </source>
</evidence>
<dbReference type="Pfam" id="PF00795">
    <property type="entry name" value="CN_hydrolase"/>
    <property type="match status" value="1"/>
</dbReference>
<dbReference type="InterPro" id="IPR004563">
    <property type="entry name" value="Apolipo_AcylTrfase"/>
</dbReference>
<keyword evidence="6 9" id="KW-1133">Transmembrane helix</keyword>
<organism evidence="11 12">
    <name type="scientific">Psychrosphaera ytuae</name>
    <dbReference type="NCBI Taxonomy" id="2820710"/>
    <lineage>
        <taxon>Bacteria</taxon>
        <taxon>Pseudomonadati</taxon>
        <taxon>Pseudomonadota</taxon>
        <taxon>Gammaproteobacteria</taxon>
        <taxon>Alteromonadales</taxon>
        <taxon>Pseudoalteromonadaceae</taxon>
        <taxon>Psychrosphaera</taxon>
    </lineage>
</organism>
<dbReference type="AlphaFoldDB" id="A0A975DD06"/>
<evidence type="ECO:0000256" key="4">
    <source>
        <dbReference type="ARBA" id="ARBA00022679"/>
    </source>
</evidence>
<evidence type="ECO:0000313" key="12">
    <source>
        <dbReference type="Proteomes" id="UP000682739"/>
    </source>
</evidence>
<keyword evidence="12" id="KW-1185">Reference proteome</keyword>
<evidence type="ECO:0000256" key="5">
    <source>
        <dbReference type="ARBA" id="ARBA00022692"/>
    </source>
</evidence>
<proteinExistence type="inferred from homology"/>
<sequence length="532" mass="59108">MVNKFRTDALLSRWFPAIGLILAGSINTLAYAPFNLWWLPFFTFTLLFYSLERASTAKYARTLGLCFGLGWFGAGISWVHVAIADFGGLPIAASLLLMGLLILYLALYPALFGWAYKKLTQRFIGLPLTLIMPLLWLIAESLRGVFLTGFPWLSIGYSQTEGPLRALAPVVGEFGLQAIVVFVTASLAQLLIKVKQNKLRFNSSIYILPFVSIFTAATILNNASWSGPTHKQVKVAMVQGNIAQSIKWQPENEWPTMQTYLKLSTSFFDDHDLIIWPEAAIPRLEILSKEFLHEVDSIAAQSNTALITGIVDYQPDTTNAYNNIIVLGNKNSGDEHGHYRYGHSNRFNKHHLLPIGEFVPLESVLREIAPLFDLPMSSFSRGYYQQDNLIANGLNLSPAICFEIAFADQVRANLYNNSDVILTLSNDAWFGASHGPWQHLQIAQMRALEMAMPVIRVTNNGVTAVINSDGTIAAQLPQFEQAVLSHTVDIALSQTPYKTLGNLIAWLFTLVLAGIAVVVQWRSRALNADKQS</sequence>
<keyword evidence="3 9" id="KW-1003">Cell membrane</keyword>
<feature type="transmembrane region" description="Helical" evidence="9">
    <location>
        <begin position="36"/>
        <end position="51"/>
    </location>
</feature>
<keyword evidence="8 9" id="KW-0012">Acyltransferase</keyword>
<dbReference type="KEGG" id="psym:J1N51_03010"/>
<dbReference type="SUPFAM" id="SSF56317">
    <property type="entry name" value="Carbon-nitrogen hydrolase"/>
    <property type="match status" value="1"/>
</dbReference>
<comment type="function">
    <text evidence="9">Catalyzes the phospholipid dependent N-acylation of the N-terminal cysteine of apolipoprotein, the last step in lipoprotein maturation.</text>
</comment>
<dbReference type="HAMAP" id="MF_01148">
    <property type="entry name" value="Lnt"/>
    <property type="match status" value="1"/>
</dbReference>
<feature type="transmembrane region" description="Helical" evidence="9">
    <location>
        <begin position="63"/>
        <end position="83"/>
    </location>
</feature>
<dbReference type="InterPro" id="IPR036526">
    <property type="entry name" value="C-N_Hydrolase_sf"/>
</dbReference>
<dbReference type="EC" id="2.3.1.269" evidence="9"/>
<dbReference type="Proteomes" id="UP000682739">
    <property type="component" value="Chromosome"/>
</dbReference>
<evidence type="ECO:0000256" key="1">
    <source>
        <dbReference type="ARBA" id="ARBA00004651"/>
    </source>
</evidence>
<reference evidence="11" key="1">
    <citation type="submission" date="2021-03" db="EMBL/GenBank/DDBJ databases">
        <title>Description of Psychrosphaera ytuae sp. nov. isolated from deep sea sediment of South China Sea.</title>
        <authorList>
            <person name="Zhang J."/>
            <person name="Xu X.-D."/>
        </authorList>
    </citation>
    <scope>NUCLEOTIDE SEQUENCE</scope>
    <source>
        <strain evidence="11">MTZ26</strain>
    </source>
</reference>
<comment type="subcellular location">
    <subcellularLocation>
        <location evidence="1 9">Cell membrane</location>
        <topology evidence="1 9">Multi-pass membrane protein</topology>
    </subcellularLocation>
</comment>
<evidence type="ECO:0000256" key="6">
    <source>
        <dbReference type="ARBA" id="ARBA00022989"/>
    </source>
</evidence>
<evidence type="ECO:0000256" key="7">
    <source>
        <dbReference type="ARBA" id="ARBA00023136"/>
    </source>
</evidence>
<dbReference type="PANTHER" id="PTHR38686">
    <property type="entry name" value="APOLIPOPROTEIN N-ACYLTRANSFERASE"/>
    <property type="match status" value="1"/>
</dbReference>
<gene>
    <name evidence="9 11" type="primary">lnt</name>
    <name evidence="11" type="ORF">J1N51_03010</name>
</gene>
<protein>
    <recommendedName>
        <fullName evidence="9">Apolipoprotein N-acyltransferase</fullName>
        <shortName evidence="9">ALP N-acyltransferase</shortName>
        <ecNumber evidence="9">2.3.1.269</ecNumber>
    </recommendedName>
</protein>
<dbReference type="RefSeq" id="WP_208832518.1">
    <property type="nucleotide sequence ID" value="NZ_CP072110.1"/>
</dbReference>
<keyword evidence="7 9" id="KW-0472">Membrane</keyword>
<dbReference type="GO" id="GO:0016410">
    <property type="term" value="F:N-acyltransferase activity"/>
    <property type="evidence" value="ECO:0007669"/>
    <property type="project" value="UniProtKB-UniRule"/>
</dbReference>
<keyword evidence="4 9" id="KW-0808">Transferase</keyword>
<dbReference type="PANTHER" id="PTHR38686:SF1">
    <property type="entry name" value="APOLIPOPROTEIN N-ACYLTRANSFERASE"/>
    <property type="match status" value="1"/>
</dbReference>